<accession>A0A4P6WUE8</accession>
<evidence type="ECO:0000313" key="2">
    <source>
        <dbReference type="EMBL" id="QBM24771.1"/>
    </source>
</evidence>
<dbReference type="InterPro" id="IPR014710">
    <property type="entry name" value="RmlC-like_jellyroll"/>
</dbReference>
<dbReference type="RefSeq" id="WP_103769159.1">
    <property type="nucleotide sequence ID" value="NZ_CP037864.1"/>
</dbReference>
<organism evidence="2 3">
    <name type="scientific">Citrobacter arsenatis</name>
    <dbReference type="NCBI Taxonomy" id="2546350"/>
    <lineage>
        <taxon>Bacteria</taxon>
        <taxon>Pseudomonadati</taxon>
        <taxon>Pseudomonadota</taxon>
        <taxon>Gammaproteobacteria</taxon>
        <taxon>Enterobacterales</taxon>
        <taxon>Enterobacteriaceae</taxon>
        <taxon>Citrobacter</taxon>
    </lineage>
</organism>
<dbReference type="Pfam" id="PF15977">
    <property type="entry name" value="HTH_46"/>
    <property type="match status" value="1"/>
</dbReference>
<name>A0A4P6WUE8_9ENTR</name>
<keyword evidence="3" id="KW-1185">Reference proteome</keyword>
<feature type="domain" description="IprA winged helix-turn-helix" evidence="1">
    <location>
        <begin position="138"/>
        <end position="196"/>
    </location>
</feature>
<dbReference type="Gene3D" id="2.60.120.10">
    <property type="entry name" value="Jelly Rolls"/>
    <property type="match status" value="1"/>
</dbReference>
<dbReference type="AlphaFoldDB" id="A0A4P6WUE8"/>
<dbReference type="EMBL" id="CP037864">
    <property type="protein sequence ID" value="QBM24771.1"/>
    <property type="molecule type" value="Genomic_DNA"/>
</dbReference>
<gene>
    <name evidence="2" type="ORF">E1B03_20980</name>
</gene>
<dbReference type="KEGG" id="cars:E1B03_20980"/>
<evidence type="ECO:0000313" key="3">
    <source>
        <dbReference type="Proteomes" id="UP000293850"/>
    </source>
</evidence>
<proteinExistence type="predicted"/>
<dbReference type="Proteomes" id="UP000293850">
    <property type="component" value="Chromosome"/>
</dbReference>
<protein>
    <submittedName>
        <fullName evidence="2">Transcriptional regulator</fullName>
    </submittedName>
</protein>
<evidence type="ECO:0000259" key="1">
    <source>
        <dbReference type="Pfam" id="PF15977"/>
    </source>
</evidence>
<sequence length="201" mass="23385">MFQKEIENAVVLVGDEMKKSDNAWLSLRKKRQRIDLKIDGNILFLEKGTVSVYRVENDLVTVSISAPAILGLPQMRTEVAGHYLRCDTDCEMWAMSVQNADLLFTAKNLWKQAFDILTHHLQRYFQREALQSHRTIREQIIEHVKYIWAMEPDVREKTSVYTFILTRNHISRSAIHKVLQELVNDGKITLNRGKLSFCTPL</sequence>
<dbReference type="InterPro" id="IPR041687">
    <property type="entry name" value="HTH_46"/>
</dbReference>
<reference evidence="2 3" key="1">
    <citation type="submission" date="2019-03" db="EMBL/GenBank/DDBJ databases">
        <title>Complete genome sequence of an arsenate-respiring bacteria, Citrobacter sp. LY-1.</title>
        <authorList>
            <person name="Wang H."/>
            <person name="Liu Y."/>
            <person name="Li Q."/>
            <person name="Huang J."/>
        </authorList>
    </citation>
    <scope>NUCLEOTIDE SEQUENCE [LARGE SCALE GENOMIC DNA]</scope>
    <source>
        <strain evidence="2 3">LY-1</strain>
    </source>
</reference>